<dbReference type="InterPro" id="IPR004843">
    <property type="entry name" value="Calcineurin-like_PHP"/>
</dbReference>
<evidence type="ECO:0000256" key="2">
    <source>
        <dbReference type="ARBA" id="ARBA00013081"/>
    </source>
</evidence>
<organism evidence="10 11">
    <name type="scientific">Symbiodinium microadriaticum</name>
    <name type="common">Dinoflagellate</name>
    <name type="synonym">Zooxanthella microadriatica</name>
    <dbReference type="NCBI Taxonomy" id="2951"/>
    <lineage>
        <taxon>Eukaryota</taxon>
        <taxon>Sar</taxon>
        <taxon>Alveolata</taxon>
        <taxon>Dinophyceae</taxon>
        <taxon>Suessiales</taxon>
        <taxon>Symbiodiniaceae</taxon>
        <taxon>Symbiodinium</taxon>
    </lineage>
</organism>
<keyword evidence="3" id="KW-0479">Metal-binding</keyword>
<dbReference type="Pfam" id="PF00149">
    <property type="entry name" value="Metallophos"/>
    <property type="match status" value="1"/>
</dbReference>
<dbReference type="Gene3D" id="3.10.20.90">
    <property type="entry name" value="Phosphatidylinositol 3-kinase Catalytic Subunit, Chain A, domain 1"/>
    <property type="match status" value="1"/>
</dbReference>
<dbReference type="Pfam" id="PF16891">
    <property type="entry name" value="STPPase_N"/>
    <property type="match status" value="1"/>
</dbReference>
<dbReference type="GO" id="GO:0005634">
    <property type="term" value="C:nucleus"/>
    <property type="evidence" value="ECO:0007669"/>
    <property type="project" value="TreeGrafter"/>
</dbReference>
<keyword evidence="11" id="KW-1185">Reference proteome</keyword>
<dbReference type="PRINTS" id="PR00114">
    <property type="entry name" value="STPHPHTASE"/>
</dbReference>
<feature type="domain" description="Ubiquitin-like" evidence="9">
    <location>
        <begin position="8"/>
        <end position="80"/>
    </location>
</feature>
<dbReference type="PANTHER" id="PTHR11668:SF300">
    <property type="entry name" value="SERINE_THREONINE-PROTEIN PHOSPHATASE"/>
    <property type="match status" value="1"/>
</dbReference>
<keyword evidence="6" id="KW-0464">Manganese</keyword>
<dbReference type="SMART" id="SM00213">
    <property type="entry name" value="UBQ"/>
    <property type="match status" value="1"/>
</dbReference>
<dbReference type="Pfam" id="PF00240">
    <property type="entry name" value="ubiquitin"/>
    <property type="match status" value="1"/>
</dbReference>
<dbReference type="InterPro" id="IPR000626">
    <property type="entry name" value="Ubiquitin-like_dom"/>
</dbReference>
<evidence type="ECO:0000313" key="11">
    <source>
        <dbReference type="Proteomes" id="UP000186817"/>
    </source>
</evidence>
<comment type="catalytic activity">
    <reaction evidence="7">
        <text>O-phospho-L-seryl-[protein] + H2O = L-seryl-[protein] + phosphate</text>
        <dbReference type="Rhea" id="RHEA:20629"/>
        <dbReference type="Rhea" id="RHEA-COMP:9863"/>
        <dbReference type="Rhea" id="RHEA-COMP:11604"/>
        <dbReference type="ChEBI" id="CHEBI:15377"/>
        <dbReference type="ChEBI" id="CHEBI:29999"/>
        <dbReference type="ChEBI" id="CHEBI:43474"/>
        <dbReference type="ChEBI" id="CHEBI:83421"/>
        <dbReference type="EC" id="3.1.3.16"/>
    </reaction>
</comment>
<dbReference type="PANTHER" id="PTHR11668">
    <property type="entry name" value="SERINE/THREONINE PROTEIN PHOSPHATASE"/>
    <property type="match status" value="1"/>
</dbReference>
<evidence type="ECO:0000256" key="3">
    <source>
        <dbReference type="ARBA" id="ARBA00022723"/>
    </source>
</evidence>
<dbReference type="GO" id="GO:0004722">
    <property type="term" value="F:protein serine/threonine phosphatase activity"/>
    <property type="evidence" value="ECO:0007669"/>
    <property type="project" value="UniProtKB-EC"/>
</dbReference>
<gene>
    <name evidence="10" type="primary">sds21</name>
    <name evidence="10" type="ORF">AK812_SmicGene11739</name>
</gene>
<protein>
    <recommendedName>
        <fullName evidence="2">protein-serine/threonine phosphatase</fullName>
        <ecNumber evidence="2">3.1.3.16</ecNumber>
    </recommendedName>
</protein>
<sequence>MAAGSSSIEITVLNLGGGEIAKLTAEPEVTMKALKEELARKTGLSALRQSLTYDDRPLEDTDTGTALGWSGAVSIYMIAKSVDLDGHITCLRREEPPDEKVGLPEKEIRILCDLVEDIFMREPVLMELEPPLVVGGTLASSVEQLNKIIERCGEPGEVQYLFLGNYVSRGRNPCQGVDLLTLLYCFKCRQPDKVFLLRGKQETASISRIYGFYDECKRRYNVKLWKRLTQTMNCMPICALIRSRIFCVASGLSPELLTLDQLSKIDRPTEVPDTGLLCDLLWADPETGLRGWADMDKGVSYIFGEDIVHGFMERNSLDLICRTSQVVENGYEYFADQKLVTLFSCADYIGEFDNTAAVMLVDAELRHTFVTYR</sequence>
<dbReference type="InterPro" id="IPR029052">
    <property type="entry name" value="Metallo-depent_PP-like"/>
</dbReference>
<comment type="catalytic activity">
    <reaction evidence="8">
        <text>O-phospho-L-threonyl-[protein] + H2O = L-threonyl-[protein] + phosphate</text>
        <dbReference type="Rhea" id="RHEA:47004"/>
        <dbReference type="Rhea" id="RHEA-COMP:11060"/>
        <dbReference type="Rhea" id="RHEA-COMP:11605"/>
        <dbReference type="ChEBI" id="CHEBI:15377"/>
        <dbReference type="ChEBI" id="CHEBI:30013"/>
        <dbReference type="ChEBI" id="CHEBI:43474"/>
        <dbReference type="ChEBI" id="CHEBI:61977"/>
        <dbReference type="EC" id="3.1.3.16"/>
    </reaction>
</comment>
<keyword evidence="4" id="KW-0378">Hydrolase</keyword>
<evidence type="ECO:0000256" key="5">
    <source>
        <dbReference type="ARBA" id="ARBA00022912"/>
    </source>
</evidence>
<dbReference type="PROSITE" id="PS50053">
    <property type="entry name" value="UBIQUITIN_2"/>
    <property type="match status" value="1"/>
</dbReference>
<evidence type="ECO:0000313" key="10">
    <source>
        <dbReference type="EMBL" id="OLQ05097.1"/>
    </source>
</evidence>
<comment type="cofactor">
    <cofactor evidence="1">
        <name>Mn(2+)</name>
        <dbReference type="ChEBI" id="CHEBI:29035"/>
    </cofactor>
</comment>
<comment type="caution">
    <text evidence="10">The sequence shown here is derived from an EMBL/GenBank/DDBJ whole genome shotgun (WGS) entry which is preliminary data.</text>
</comment>
<dbReference type="InterPro" id="IPR006186">
    <property type="entry name" value="Ser/Thr-sp_prot-phosphatase"/>
</dbReference>
<dbReference type="EMBL" id="LSRX01000194">
    <property type="protein sequence ID" value="OLQ05097.1"/>
    <property type="molecule type" value="Genomic_DNA"/>
</dbReference>
<evidence type="ECO:0000256" key="7">
    <source>
        <dbReference type="ARBA" id="ARBA00047761"/>
    </source>
</evidence>
<dbReference type="GO" id="GO:0046872">
    <property type="term" value="F:metal ion binding"/>
    <property type="evidence" value="ECO:0007669"/>
    <property type="project" value="UniProtKB-KW"/>
</dbReference>
<dbReference type="CDD" id="cd17039">
    <property type="entry name" value="Ubl_ubiquitin_like"/>
    <property type="match status" value="1"/>
</dbReference>
<evidence type="ECO:0000259" key="9">
    <source>
        <dbReference type="PROSITE" id="PS50053"/>
    </source>
</evidence>
<dbReference type="Proteomes" id="UP000186817">
    <property type="component" value="Unassembled WGS sequence"/>
</dbReference>
<dbReference type="AlphaFoldDB" id="A0A1Q9ECJ1"/>
<dbReference type="SUPFAM" id="SSF56300">
    <property type="entry name" value="Metallo-dependent phosphatases"/>
    <property type="match status" value="1"/>
</dbReference>
<dbReference type="OrthoDB" id="410732at2759"/>
<dbReference type="InterPro" id="IPR050341">
    <property type="entry name" value="PP1_catalytic_subunit"/>
</dbReference>
<dbReference type="InterPro" id="IPR029071">
    <property type="entry name" value="Ubiquitin-like_domsf"/>
</dbReference>
<reference evidence="10 11" key="1">
    <citation type="submission" date="2016-02" db="EMBL/GenBank/DDBJ databases">
        <title>Genome analysis of coral dinoflagellate symbionts highlights evolutionary adaptations to a symbiotic lifestyle.</title>
        <authorList>
            <person name="Aranda M."/>
            <person name="Li Y."/>
            <person name="Liew Y.J."/>
            <person name="Baumgarten S."/>
            <person name="Simakov O."/>
            <person name="Wilson M."/>
            <person name="Piel J."/>
            <person name="Ashoor H."/>
            <person name="Bougouffa S."/>
            <person name="Bajic V.B."/>
            <person name="Ryu T."/>
            <person name="Ravasi T."/>
            <person name="Bayer T."/>
            <person name="Micklem G."/>
            <person name="Kim H."/>
            <person name="Bhak J."/>
            <person name="Lajeunesse T.C."/>
            <person name="Voolstra C.R."/>
        </authorList>
    </citation>
    <scope>NUCLEOTIDE SEQUENCE [LARGE SCALE GENOMIC DNA]</scope>
    <source>
        <strain evidence="10 11">CCMP2467</strain>
    </source>
</reference>
<accession>A0A1Q9ECJ1</accession>
<dbReference type="SUPFAM" id="SSF54236">
    <property type="entry name" value="Ubiquitin-like"/>
    <property type="match status" value="1"/>
</dbReference>
<dbReference type="EC" id="3.1.3.16" evidence="2"/>
<evidence type="ECO:0000256" key="8">
    <source>
        <dbReference type="ARBA" id="ARBA00048336"/>
    </source>
</evidence>
<dbReference type="Gene3D" id="3.60.21.10">
    <property type="match status" value="1"/>
</dbReference>
<evidence type="ECO:0000256" key="4">
    <source>
        <dbReference type="ARBA" id="ARBA00022801"/>
    </source>
</evidence>
<dbReference type="GO" id="GO:0005737">
    <property type="term" value="C:cytoplasm"/>
    <property type="evidence" value="ECO:0007669"/>
    <property type="project" value="TreeGrafter"/>
</dbReference>
<evidence type="ECO:0000256" key="6">
    <source>
        <dbReference type="ARBA" id="ARBA00023211"/>
    </source>
</evidence>
<dbReference type="InterPro" id="IPR031675">
    <property type="entry name" value="STPPase_N"/>
</dbReference>
<keyword evidence="5" id="KW-0904">Protein phosphatase</keyword>
<dbReference type="SMART" id="SM00156">
    <property type="entry name" value="PP2Ac"/>
    <property type="match status" value="1"/>
</dbReference>
<evidence type="ECO:0000256" key="1">
    <source>
        <dbReference type="ARBA" id="ARBA00001936"/>
    </source>
</evidence>
<proteinExistence type="predicted"/>
<name>A0A1Q9ECJ1_SYMMI</name>